<proteinExistence type="inferred from homology"/>
<dbReference type="EC" id="1.1.1.154" evidence="2"/>
<dbReference type="EMBL" id="CAADIS010000005">
    <property type="protein sequence ID" value="VFS38685.1"/>
    <property type="molecule type" value="Genomic_DNA"/>
</dbReference>
<dbReference type="PANTHER" id="PTHR11091">
    <property type="entry name" value="OXIDOREDUCTASE-RELATED"/>
    <property type="match status" value="1"/>
</dbReference>
<dbReference type="InterPro" id="IPR003767">
    <property type="entry name" value="Malate/L-lactate_DH-like"/>
</dbReference>
<dbReference type="SUPFAM" id="SSF89733">
    <property type="entry name" value="L-sulfolactate dehydrogenase-like"/>
    <property type="match status" value="1"/>
</dbReference>
<dbReference type="InterPro" id="IPR036111">
    <property type="entry name" value="Mal/L-sulfo/L-lacto_DH-like_sf"/>
</dbReference>
<evidence type="ECO:0000256" key="1">
    <source>
        <dbReference type="ARBA" id="ARBA00006056"/>
    </source>
</evidence>
<evidence type="ECO:0000313" key="3">
    <source>
        <dbReference type="Proteomes" id="UP000372890"/>
    </source>
</evidence>
<protein>
    <submittedName>
        <fullName evidence="2">Malate/L-lactate dehydrogenase</fullName>
        <ecNumber evidence="2">1.1.1.154</ecNumber>
    </submittedName>
</protein>
<dbReference type="Pfam" id="PF02615">
    <property type="entry name" value="Ldh_2"/>
    <property type="match status" value="1"/>
</dbReference>
<keyword evidence="2" id="KW-0560">Oxidoreductase</keyword>
<accession>A0A484YTP0</accession>
<dbReference type="Proteomes" id="UP000372890">
    <property type="component" value="Unassembled WGS sequence"/>
</dbReference>
<comment type="similarity">
    <text evidence="1">Belongs to the LDH2/MDH2 oxidoreductase family.</text>
</comment>
<dbReference type="GO" id="GO:0009040">
    <property type="term" value="F:ureidoglycolate dehydrogenase activity"/>
    <property type="evidence" value="ECO:0007669"/>
    <property type="project" value="UniProtKB-EC"/>
</dbReference>
<dbReference type="InterPro" id="IPR043144">
    <property type="entry name" value="Mal/L-sulf/L-lact_DH-like_ah"/>
</dbReference>
<dbReference type="PANTHER" id="PTHR11091:SF0">
    <property type="entry name" value="MALATE DEHYDROGENASE"/>
    <property type="match status" value="1"/>
</dbReference>
<dbReference type="AlphaFoldDB" id="A0A484YTP0"/>
<evidence type="ECO:0000313" key="2">
    <source>
        <dbReference type="EMBL" id="VFS38685.1"/>
    </source>
</evidence>
<organism evidence="2 3">
    <name type="scientific">Escherichia coli</name>
    <dbReference type="NCBI Taxonomy" id="562"/>
    <lineage>
        <taxon>Bacteria</taxon>
        <taxon>Pseudomonadati</taxon>
        <taxon>Pseudomonadota</taxon>
        <taxon>Gammaproteobacteria</taxon>
        <taxon>Enterobacterales</taxon>
        <taxon>Enterobacteriaceae</taxon>
        <taxon>Escherichia</taxon>
    </lineage>
</organism>
<sequence length="112" mass="12027">MTTVYVSEENLKSLVHHKLHTAGLDTDTIQQVTDVLVHADITGVHSHGVMRVEHYCTRLAAGGLNKAPQFSIEQISPSVAILDSDDGMGHSALISATEHAIKLAQQGGPRFC</sequence>
<gene>
    <name evidence="2" type="primary">allD_3</name>
    <name evidence="2" type="ORF">NCTC9001_05842</name>
</gene>
<name>A0A484YTP0_ECOLX</name>
<reference evidence="2 3" key="1">
    <citation type="submission" date="2019-03" db="EMBL/GenBank/DDBJ databases">
        <authorList>
            <consortium name="Pathogen Informatics"/>
        </authorList>
    </citation>
    <scope>NUCLEOTIDE SEQUENCE [LARGE SCALE GENOMIC DNA]</scope>
    <source>
        <strain evidence="2 3">NCTC9001</strain>
    </source>
</reference>
<dbReference type="Gene3D" id="1.10.1530.10">
    <property type="match status" value="1"/>
</dbReference>